<dbReference type="GO" id="GO:0003755">
    <property type="term" value="F:peptidyl-prolyl cis-trans isomerase activity"/>
    <property type="evidence" value="ECO:0007669"/>
    <property type="project" value="UniProtKB-KW"/>
</dbReference>
<proteinExistence type="inferred from homology"/>
<evidence type="ECO:0000313" key="8">
    <source>
        <dbReference type="RefSeq" id="XP_013405452.1"/>
    </source>
</evidence>
<dbReference type="Proteomes" id="UP000085678">
    <property type="component" value="Unplaced"/>
</dbReference>
<dbReference type="InterPro" id="IPR046357">
    <property type="entry name" value="PPIase_dom_sf"/>
</dbReference>
<feature type="domain" description="PPIase FKBP-type" evidence="6">
    <location>
        <begin position="131"/>
        <end position="220"/>
    </location>
</feature>
<dbReference type="PANTHER" id="PTHR46674">
    <property type="entry name" value="INACTIVE PEPTIDYL-PROLYL CIS-TRANS ISOMERASE FKBP6"/>
    <property type="match status" value="1"/>
</dbReference>
<keyword evidence="4" id="KW-0413">Isomerase</keyword>
<organism evidence="7 8">
    <name type="scientific">Lingula anatina</name>
    <name type="common">Brachiopod</name>
    <name type="synonym">Lingula unguis</name>
    <dbReference type="NCBI Taxonomy" id="7574"/>
    <lineage>
        <taxon>Eukaryota</taxon>
        <taxon>Metazoa</taxon>
        <taxon>Spiralia</taxon>
        <taxon>Lophotrochozoa</taxon>
        <taxon>Brachiopoda</taxon>
        <taxon>Linguliformea</taxon>
        <taxon>Lingulata</taxon>
        <taxon>Lingulida</taxon>
        <taxon>Linguloidea</taxon>
        <taxon>Lingulidae</taxon>
        <taxon>Lingula</taxon>
    </lineage>
</organism>
<dbReference type="AlphaFoldDB" id="A0A1S3J4U1"/>
<comment type="catalytic activity">
    <reaction evidence="4">
        <text>[protein]-peptidylproline (omega=180) = [protein]-peptidylproline (omega=0)</text>
        <dbReference type="Rhea" id="RHEA:16237"/>
        <dbReference type="Rhea" id="RHEA-COMP:10747"/>
        <dbReference type="Rhea" id="RHEA-COMP:10748"/>
        <dbReference type="ChEBI" id="CHEBI:83833"/>
        <dbReference type="ChEBI" id="CHEBI:83834"/>
        <dbReference type="EC" id="5.2.1.8"/>
    </reaction>
</comment>
<keyword evidence="3" id="KW-0802">TPR repeat</keyword>
<dbReference type="PROSITE" id="PS50059">
    <property type="entry name" value="FKBP_PPIASE"/>
    <property type="match status" value="1"/>
</dbReference>
<evidence type="ECO:0000313" key="7">
    <source>
        <dbReference type="Proteomes" id="UP000085678"/>
    </source>
</evidence>
<evidence type="ECO:0000256" key="5">
    <source>
        <dbReference type="SAM" id="MobiDB-lite"/>
    </source>
</evidence>
<evidence type="ECO:0000259" key="6">
    <source>
        <dbReference type="PROSITE" id="PS50059"/>
    </source>
</evidence>
<feature type="region of interest" description="Disordered" evidence="5">
    <location>
        <begin position="70"/>
        <end position="98"/>
    </location>
</feature>
<dbReference type="InterPro" id="IPR019734">
    <property type="entry name" value="TPR_rpt"/>
</dbReference>
<dbReference type="Gene3D" id="3.10.50.40">
    <property type="match status" value="1"/>
</dbReference>
<dbReference type="Gene3D" id="1.25.40.10">
    <property type="entry name" value="Tetratricopeptide repeat domain"/>
    <property type="match status" value="1"/>
</dbReference>
<feature type="region of interest" description="Disordered" evidence="5">
    <location>
        <begin position="393"/>
        <end position="418"/>
    </location>
</feature>
<dbReference type="InterPro" id="IPR042282">
    <property type="entry name" value="FKBP6/shu"/>
</dbReference>
<keyword evidence="4" id="KW-0697">Rotamase</keyword>
<evidence type="ECO:0000256" key="2">
    <source>
        <dbReference type="ARBA" id="ARBA00022737"/>
    </source>
</evidence>
<dbReference type="GO" id="GO:0005737">
    <property type="term" value="C:cytoplasm"/>
    <property type="evidence" value="ECO:0007669"/>
    <property type="project" value="TreeGrafter"/>
</dbReference>
<dbReference type="PANTHER" id="PTHR46674:SF1">
    <property type="entry name" value="INACTIVE PEPTIDYL-PROLYL CIS-TRANS ISOMERASE FKBP6"/>
    <property type="match status" value="1"/>
</dbReference>
<dbReference type="OrthoDB" id="8116123at2759"/>
<dbReference type="GO" id="GO:0034587">
    <property type="term" value="P:piRNA processing"/>
    <property type="evidence" value="ECO:0007669"/>
    <property type="project" value="TreeGrafter"/>
</dbReference>
<keyword evidence="7" id="KW-1185">Reference proteome</keyword>
<name>A0A1S3J4U1_LINAN</name>
<evidence type="ECO:0000256" key="4">
    <source>
        <dbReference type="PROSITE-ProRule" id="PRU00277"/>
    </source>
</evidence>
<comment type="similarity">
    <text evidence="1">Belongs to the FKBP6 family.</text>
</comment>
<gene>
    <name evidence="8" type="primary">LOC106170218</name>
</gene>
<evidence type="ECO:0000256" key="1">
    <source>
        <dbReference type="ARBA" id="ARBA00009648"/>
    </source>
</evidence>
<dbReference type="SUPFAM" id="SSF48452">
    <property type="entry name" value="TPR-like"/>
    <property type="match status" value="1"/>
</dbReference>
<dbReference type="GO" id="GO:0051879">
    <property type="term" value="F:Hsp90 protein binding"/>
    <property type="evidence" value="ECO:0007669"/>
    <property type="project" value="TreeGrafter"/>
</dbReference>
<feature type="compositionally biased region" description="Basic and acidic residues" evidence="5">
    <location>
        <begin position="398"/>
        <end position="418"/>
    </location>
</feature>
<sequence length="488" mass="55380">MQRLEDDSPEDLVSLKQGLDLAQLQQGDGTVFEVDENGLVEKMGIAEAQEKEYFSKEAKLAVYSSVAECGLPDDDESTEQYHSDDDNDTDDESGPSPFQLLARNMQDLTPPEGGVLKQVLKPGTGDVVPKEAFVQVHYNGYLEYSGEPFDSTRLRDRQFRFQLGKGDTIMGLEIAVSSMRKGELARFIFSYKYAYGERGCPPRIGEKADVMFEVELLNFYDQGAVDAFYEKTEEERRNAPLSEILRVVQHDKQKAGELFNKQKYRPALNLYRKIIRTLEGVHLQNDDEEKEQQDLLQKVYLNSANCNTKLSRNADAVRDCKMVMEKDRNNVKAMYLRAKALYQDGKFDGAINWIKRAQAKSPNNTDINNLLGKINDDMNRFRQLEIDVCKRMFSQPGPKEDPKKESESSKGNCSEEFKRSSREGLLAFKNNPNLEEMPFTVATFSKEEIACVLEIAEELGLVRDVNQKGGILTVKFLKKKGATDDVVQ</sequence>
<dbReference type="InterPro" id="IPR001179">
    <property type="entry name" value="PPIase_FKBP_dom"/>
</dbReference>
<accession>A0A1S3J4U1</accession>
<dbReference type="InterPro" id="IPR011990">
    <property type="entry name" value="TPR-like_helical_dom_sf"/>
</dbReference>
<dbReference type="SUPFAM" id="SSF54534">
    <property type="entry name" value="FKBP-like"/>
    <property type="match status" value="1"/>
</dbReference>
<dbReference type="Pfam" id="PF14559">
    <property type="entry name" value="TPR_19"/>
    <property type="match status" value="1"/>
</dbReference>
<dbReference type="GO" id="GO:0007283">
    <property type="term" value="P:spermatogenesis"/>
    <property type="evidence" value="ECO:0007669"/>
    <property type="project" value="TreeGrafter"/>
</dbReference>
<dbReference type="EC" id="5.2.1.8" evidence="4"/>
<protein>
    <recommendedName>
        <fullName evidence="4">peptidylprolyl isomerase</fullName>
        <ecNumber evidence="4">5.2.1.8</ecNumber>
    </recommendedName>
</protein>
<keyword evidence="2" id="KW-0677">Repeat</keyword>
<evidence type="ECO:0000256" key="3">
    <source>
        <dbReference type="ARBA" id="ARBA00022803"/>
    </source>
</evidence>
<dbReference type="Pfam" id="PF00254">
    <property type="entry name" value="FKBP_C"/>
    <property type="match status" value="1"/>
</dbReference>
<dbReference type="RefSeq" id="XP_013405452.1">
    <property type="nucleotide sequence ID" value="XM_013549998.2"/>
</dbReference>
<dbReference type="SMART" id="SM00028">
    <property type="entry name" value="TPR"/>
    <property type="match status" value="2"/>
</dbReference>
<reference evidence="8" key="1">
    <citation type="submission" date="2025-08" db="UniProtKB">
        <authorList>
            <consortium name="RefSeq"/>
        </authorList>
    </citation>
    <scope>IDENTIFICATION</scope>
    <source>
        <tissue evidence="8">Gonads</tissue>
    </source>
</reference>
<dbReference type="GeneID" id="106170218"/>